<sequence>MDPTWLDSLLVTQILQSEEGIEDLEVIQYKCQPAVPVGTNYLSHLYRISIHYKTGPVGSIKSTSLIVKTPLLSGEMKRFLERGNGYQREFNIYNKVLPKLYELHSARLTAKSFPCPLHESLVLEDLHLRGYKMADRLVQLDFRHCQLFLKSLAKFHALSYAAHKTRPQLIEGVGKNLFYNEDLQGSDQKLMRDMTVGLLRSMSNTVRTLDVSTHYAEKIEKLADSSWERMVRILKPDGALSVLNHGDTWTNNILFKYNEAGEVMDVRLVDFQYAQYCSFSLDIIYFWWTSANEEVREHHQEKLFEDYCETLNNTFLELNCDRTLSREIFSQEMKAGAPYSLYVMSTVLGVAMADPDNLLQFNEISQDDFTKDFNKKNLTSKYYKAVLPKMLEQVEKFGAFE</sequence>
<evidence type="ECO:0000259" key="1">
    <source>
        <dbReference type="SMART" id="SM00587"/>
    </source>
</evidence>
<dbReference type="InterPro" id="IPR011009">
    <property type="entry name" value="Kinase-like_dom_sf"/>
</dbReference>
<name>A0A1B6MJK0_9HEMI</name>
<dbReference type="InterPro" id="IPR015897">
    <property type="entry name" value="CHK_kinase-like"/>
</dbReference>
<dbReference type="SMART" id="SM00587">
    <property type="entry name" value="CHK"/>
    <property type="match status" value="1"/>
</dbReference>
<organism evidence="2">
    <name type="scientific">Graphocephala atropunctata</name>
    <dbReference type="NCBI Taxonomy" id="36148"/>
    <lineage>
        <taxon>Eukaryota</taxon>
        <taxon>Metazoa</taxon>
        <taxon>Ecdysozoa</taxon>
        <taxon>Arthropoda</taxon>
        <taxon>Hexapoda</taxon>
        <taxon>Insecta</taxon>
        <taxon>Pterygota</taxon>
        <taxon>Neoptera</taxon>
        <taxon>Paraneoptera</taxon>
        <taxon>Hemiptera</taxon>
        <taxon>Auchenorrhyncha</taxon>
        <taxon>Membracoidea</taxon>
        <taxon>Cicadellidae</taxon>
        <taxon>Cicadellinae</taxon>
        <taxon>Cicadellini</taxon>
        <taxon>Graphocephala</taxon>
    </lineage>
</organism>
<evidence type="ECO:0000313" key="2">
    <source>
        <dbReference type="EMBL" id="JAT36140.1"/>
    </source>
</evidence>
<gene>
    <name evidence="2" type="ORF">g.24579</name>
</gene>
<dbReference type="PANTHER" id="PTHR11012:SF56">
    <property type="entry name" value="CHK KINASE-LIKE DOMAIN-CONTAINING PROTEIN-RELATED"/>
    <property type="match status" value="1"/>
</dbReference>
<dbReference type="AlphaFoldDB" id="A0A1B6MJK0"/>
<dbReference type="InterPro" id="IPR004119">
    <property type="entry name" value="EcKL"/>
</dbReference>
<accession>A0A1B6MJK0</accession>
<proteinExistence type="predicted"/>
<protein>
    <recommendedName>
        <fullName evidence="1">CHK kinase-like domain-containing protein</fullName>
    </recommendedName>
</protein>
<dbReference type="PANTHER" id="PTHR11012">
    <property type="entry name" value="PROTEIN KINASE-LIKE DOMAIN-CONTAINING"/>
    <property type="match status" value="1"/>
</dbReference>
<dbReference type="EMBL" id="GEBQ01003837">
    <property type="protein sequence ID" value="JAT36140.1"/>
    <property type="molecule type" value="Transcribed_RNA"/>
</dbReference>
<dbReference type="Gene3D" id="3.90.1200.10">
    <property type="match status" value="1"/>
</dbReference>
<dbReference type="SUPFAM" id="SSF56112">
    <property type="entry name" value="Protein kinase-like (PK-like)"/>
    <property type="match status" value="1"/>
</dbReference>
<dbReference type="Pfam" id="PF02958">
    <property type="entry name" value="EcKL"/>
    <property type="match status" value="1"/>
</dbReference>
<reference evidence="2" key="1">
    <citation type="submission" date="2015-11" db="EMBL/GenBank/DDBJ databases">
        <title>De novo transcriptome assembly of four potential Pierce s Disease insect vectors from Arizona vineyards.</title>
        <authorList>
            <person name="Tassone E.E."/>
        </authorList>
    </citation>
    <scope>NUCLEOTIDE SEQUENCE</scope>
</reference>
<feature type="domain" description="CHK kinase-like" evidence="1">
    <location>
        <begin position="121"/>
        <end position="317"/>
    </location>
</feature>